<evidence type="ECO:0000256" key="1">
    <source>
        <dbReference type="ARBA" id="ARBA00022801"/>
    </source>
</evidence>
<keyword evidence="3" id="KW-0479">Metal-binding</keyword>
<feature type="binding site" evidence="3">
    <location>
        <position position="148"/>
    </location>
    <ligand>
        <name>substrate</name>
    </ligand>
</feature>
<name>A0A846QXZ3_9FLAO</name>
<keyword evidence="7" id="KW-1185">Reference proteome</keyword>
<dbReference type="EC" id="3.1.1.17" evidence="6"/>
<keyword evidence="4" id="KW-0732">Signal</keyword>
<dbReference type="PANTHER" id="PTHR47572">
    <property type="entry name" value="LIPOPROTEIN-RELATED"/>
    <property type="match status" value="1"/>
</dbReference>
<dbReference type="GO" id="GO:0004341">
    <property type="term" value="F:gluconolactonase activity"/>
    <property type="evidence" value="ECO:0007669"/>
    <property type="project" value="UniProtKB-EC"/>
</dbReference>
<feature type="binding site" evidence="3">
    <location>
        <position position="176"/>
    </location>
    <ligand>
        <name>substrate</name>
    </ligand>
</feature>
<comment type="caution">
    <text evidence="6">The sequence shown here is derived from an EMBL/GenBank/DDBJ whole genome shotgun (WGS) entry which is preliminary data.</text>
</comment>
<organism evidence="6 7">
    <name type="scientific">Saonia flava</name>
    <dbReference type="NCBI Taxonomy" id="523696"/>
    <lineage>
        <taxon>Bacteria</taxon>
        <taxon>Pseudomonadati</taxon>
        <taxon>Bacteroidota</taxon>
        <taxon>Flavobacteriia</taxon>
        <taxon>Flavobacteriales</taxon>
        <taxon>Flavobacteriaceae</taxon>
        <taxon>Saonia</taxon>
    </lineage>
</organism>
<dbReference type="GO" id="GO:0046872">
    <property type="term" value="F:metal ion binding"/>
    <property type="evidence" value="ECO:0007669"/>
    <property type="project" value="UniProtKB-KW"/>
</dbReference>
<feature type="binding site" evidence="3">
    <location>
        <position position="153"/>
    </location>
    <ligand>
        <name>substrate</name>
    </ligand>
</feature>
<dbReference type="InterPro" id="IPR005511">
    <property type="entry name" value="SMP-30"/>
</dbReference>
<dbReference type="Pfam" id="PF08450">
    <property type="entry name" value="SGL"/>
    <property type="match status" value="1"/>
</dbReference>
<dbReference type="EMBL" id="JAATJJ010000001">
    <property type="protein sequence ID" value="NJB70505.1"/>
    <property type="molecule type" value="Genomic_DNA"/>
</dbReference>
<evidence type="ECO:0000259" key="5">
    <source>
        <dbReference type="Pfam" id="PF08450"/>
    </source>
</evidence>
<dbReference type="RefSeq" id="WP_167961361.1">
    <property type="nucleotide sequence ID" value="NZ_JAATJJ010000001.1"/>
</dbReference>
<feature type="active site" description="Proton donor/acceptor" evidence="2">
    <location>
        <position position="264"/>
    </location>
</feature>
<keyword evidence="1 6" id="KW-0378">Hydrolase</keyword>
<feature type="binding site" evidence="3">
    <location>
        <position position="264"/>
    </location>
    <ligand>
        <name>a divalent metal cation</name>
        <dbReference type="ChEBI" id="CHEBI:60240"/>
    </ligand>
</feature>
<dbReference type="Proteomes" id="UP000590442">
    <property type="component" value="Unassembled WGS sequence"/>
</dbReference>
<feature type="signal peptide" evidence="4">
    <location>
        <begin position="1"/>
        <end position="20"/>
    </location>
</feature>
<dbReference type="SUPFAM" id="SSF63829">
    <property type="entry name" value="Calcium-dependent phosphotriesterase"/>
    <property type="match status" value="1"/>
</dbReference>
<dbReference type="Gene3D" id="2.120.10.30">
    <property type="entry name" value="TolB, C-terminal domain"/>
    <property type="match status" value="1"/>
</dbReference>
<sequence length="333" mass="36217">MKTKLILVLMAIPFALPAQQKTIGKLVAEDSKFYELIDKNAKIEVLAEGFTWSEGPIWSKEGEFLLFSDVPENTIFKWKKDEGLTTFLKPSGYTGILPYSSEPGSNGLTINIDGELVACEHGDRRVTRMPINGGGGKFPVADTWQGKRFNSPNDVVQATNGIYYFTDPPYGLPDRENASTREIDLFGVYKVDTSGNVDIAIQNLTRPNGVALSPDESILYVAQSDPDAAYIMSYNILPNGELDKGKLLFDATSMVKAGLKGLPDGLKTDKNGNIFTTGPGGILILTPEGNLLGRIDTGEATANLNWGNDGSVLYITADMYLARIQTKTKGKGF</sequence>
<keyword evidence="3" id="KW-0862">Zinc</keyword>
<protein>
    <submittedName>
        <fullName evidence="6">Gluconolactonase</fullName>
        <ecNumber evidence="6">3.1.1.17</ecNumber>
    </submittedName>
</protein>
<evidence type="ECO:0000256" key="3">
    <source>
        <dbReference type="PIRSR" id="PIRSR605511-2"/>
    </source>
</evidence>
<reference evidence="6 7" key="1">
    <citation type="submission" date="2020-03" db="EMBL/GenBank/DDBJ databases">
        <title>Genomic Encyclopedia of Type Strains, Phase IV (KMG-IV): sequencing the most valuable type-strain genomes for metagenomic binning, comparative biology and taxonomic classification.</title>
        <authorList>
            <person name="Goeker M."/>
        </authorList>
    </citation>
    <scope>NUCLEOTIDE SEQUENCE [LARGE SCALE GENOMIC DNA]</scope>
    <source>
        <strain evidence="6 7">DSM 29762</strain>
    </source>
</reference>
<dbReference type="InterPro" id="IPR011042">
    <property type="entry name" value="6-blade_b-propeller_TolB-like"/>
</dbReference>
<dbReference type="InterPro" id="IPR013658">
    <property type="entry name" value="SGL"/>
</dbReference>
<evidence type="ECO:0000313" key="7">
    <source>
        <dbReference type="Proteomes" id="UP000590442"/>
    </source>
</evidence>
<dbReference type="AlphaFoldDB" id="A0A846QXZ3"/>
<proteinExistence type="predicted"/>
<evidence type="ECO:0000313" key="6">
    <source>
        <dbReference type="EMBL" id="NJB70505.1"/>
    </source>
</evidence>
<comment type="cofactor">
    <cofactor evidence="3">
        <name>Zn(2+)</name>
        <dbReference type="ChEBI" id="CHEBI:29105"/>
    </cofactor>
    <text evidence="3">Binds 1 divalent metal cation per subunit.</text>
</comment>
<feature type="binding site" evidence="3">
    <location>
        <position position="54"/>
    </location>
    <ligand>
        <name>a divalent metal cation</name>
        <dbReference type="ChEBI" id="CHEBI:60240"/>
    </ligand>
</feature>
<dbReference type="InterPro" id="IPR051262">
    <property type="entry name" value="SMP-30/CGR1_Lactonase"/>
</dbReference>
<dbReference type="PANTHER" id="PTHR47572:SF4">
    <property type="entry name" value="LACTONASE DRP35"/>
    <property type="match status" value="1"/>
</dbReference>
<feature type="domain" description="SMP-30/Gluconolactonase/LRE-like region" evidence="5">
    <location>
        <begin position="52"/>
        <end position="317"/>
    </location>
</feature>
<accession>A0A846QXZ3</accession>
<dbReference type="PRINTS" id="PR01790">
    <property type="entry name" value="SMP30FAMILY"/>
</dbReference>
<feature type="chain" id="PRO_5033060741" evidence="4">
    <location>
        <begin position="21"/>
        <end position="333"/>
    </location>
</feature>
<evidence type="ECO:0000256" key="2">
    <source>
        <dbReference type="PIRSR" id="PIRSR605511-1"/>
    </source>
</evidence>
<feature type="binding site" evidence="3">
    <location>
        <position position="208"/>
    </location>
    <ligand>
        <name>a divalent metal cation</name>
        <dbReference type="ChEBI" id="CHEBI:60240"/>
    </ligand>
</feature>
<evidence type="ECO:0000256" key="4">
    <source>
        <dbReference type="SAM" id="SignalP"/>
    </source>
</evidence>
<gene>
    <name evidence="6" type="ORF">GGR42_000967</name>
</gene>